<dbReference type="InterPro" id="IPR000847">
    <property type="entry name" value="LysR_HTH_N"/>
</dbReference>
<dbReference type="SUPFAM" id="SSF53850">
    <property type="entry name" value="Periplasmic binding protein-like II"/>
    <property type="match status" value="1"/>
</dbReference>
<dbReference type="PANTHER" id="PTHR30537:SF79">
    <property type="entry name" value="TRANSCRIPTIONAL REGULATOR-RELATED"/>
    <property type="match status" value="1"/>
</dbReference>
<keyword evidence="2" id="KW-0805">Transcription regulation</keyword>
<dbReference type="Gene3D" id="1.10.10.10">
    <property type="entry name" value="Winged helix-like DNA-binding domain superfamily/Winged helix DNA-binding domain"/>
    <property type="match status" value="1"/>
</dbReference>
<dbReference type="EMBL" id="JBHTMC010000032">
    <property type="protein sequence ID" value="MFD1265308.1"/>
    <property type="molecule type" value="Genomic_DNA"/>
</dbReference>
<name>A0ABW3WKJ2_9RHOO</name>
<evidence type="ECO:0000256" key="3">
    <source>
        <dbReference type="ARBA" id="ARBA00023125"/>
    </source>
</evidence>
<dbReference type="RefSeq" id="WP_002927590.1">
    <property type="nucleotide sequence ID" value="NZ_JARQZE010000012.1"/>
</dbReference>
<dbReference type="Pfam" id="PF03466">
    <property type="entry name" value="LysR_substrate"/>
    <property type="match status" value="1"/>
</dbReference>
<keyword evidence="4" id="KW-0804">Transcription</keyword>
<evidence type="ECO:0000256" key="1">
    <source>
        <dbReference type="ARBA" id="ARBA00009437"/>
    </source>
</evidence>
<dbReference type="InterPro" id="IPR036390">
    <property type="entry name" value="WH_DNA-bd_sf"/>
</dbReference>
<comment type="similarity">
    <text evidence="1">Belongs to the LysR transcriptional regulatory family.</text>
</comment>
<evidence type="ECO:0000256" key="2">
    <source>
        <dbReference type="ARBA" id="ARBA00023015"/>
    </source>
</evidence>
<evidence type="ECO:0000259" key="5">
    <source>
        <dbReference type="PROSITE" id="PS50931"/>
    </source>
</evidence>
<organism evidence="6 7">
    <name type="scientific">Thauera mechernichensis</name>
    <dbReference type="NCBI Taxonomy" id="82788"/>
    <lineage>
        <taxon>Bacteria</taxon>
        <taxon>Pseudomonadati</taxon>
        <taxon>Pseudomonadota</taxon>
        <taxon>Betaproteobacteria</taxon>
        <taxon>Rhodocyclales</taxon>
        <taxon>Zoogloeaceae</taxon>
        <taxon>Thauera</taxon>
    </lineage>
</organism>
<dbReference type="InterPro" id="IPR036388">
    <property type="entry name" value="WH-like_DNA-bd_sf"/>
</dbReference>
<dbReference type="PANTHER" id="PTHR30537">
    <property type="entry name" value="HTH-TYPE TRANSCRIPTIONAL REGULATOR"/>
    <property type="match status" value="1"/>
</dbReference>
<sequence length="293" mass="32250">MAISRIPPIQCLLTFEAVARLRSASRAAEELCVTVSAVSHRLRQLETHMGVRLFCRGDFALTAEGAAYLQHVATALAALQQMPGERAAVGPRRLRVAVTPSFCRQFVMPKLELFRRSYPDIELTLQVSIPLRDVTAEAADLEVRYGLGGYADVEHRLILSDVVTPACSPAFLDEFGPFDGFEHEAECTRVRLVRSPLEPWAHWYAHCGLPLAEPASGAQFNDLGLVYDAAASGFGVALVRHKLGAAWFDSGRLLSLSARPMNSPFGHYICWTPGALERWECAAFADWLQSVLP</sequence>
<dbReference type="InterPro" id="IPR058163">
    <property type="entry name" value="LysR-type_TF_proteobact-type"/>
</dbReference>
<comment type="caution">
    <text evidence="6">The sequence shown here is derived from an EMBL/GenBank/DDBJ whole genome shotgun (WGS) entry which is preliminary data.</text>
</comment>
<dbReference type="Proteomes" id="UP001597158">
    <property type="component" value="Unassembled WGS sequence"/>
</dbReference>
<proteinExistence type="inferred from homology"/>
<dbReference type="PROSITE" id="PS50931">
    <property type="entry name" value="HTH_LYSR"/>
    <property type="match status" value="1"/>
</dbReference>
<feature type="domain" description="HTH lysR-type" evidence="5">
    <location>
        <begin position="7"/>
        <end position="62"/>
    </location>
</feature>
<evidence type="ECO:0000313" key="6">
    <source>
        <dbReference type="EMBL" id="MFD1265308.1"/>
    </source>
</evidence>
<reference evidence="7" key="1">
    <citation type="journal article" date="2019" name="Int. J. Syst. Evol. Microbiol.">
        <title>The Global Catalogue of Microorganisms (GCM) 10K type strain sequencing project: providing services to taxonomists for standard genome sequencing and annotation.</title>
        <authorList>
            <consortium name="The Broad Institute Genomics Platform"/>
            <consortium name="The Broad Institute Genome Sequencing Center for Infectious Disease"/>
            <person name="Wu L."/>
            <person name="Ma J."/>
        </authorList>
    </citation>
    <scope>NUCLEOTIDE SEQUENCE [LARGE SCALE GENOMIC DNA]</scope>
    <source>
        <strain evidence="7">CCUG 48884</strain>
    </source>
</reference>
<evidence type="ECO:0000256" key="4">
    <source>
        <dbReference type="ARBA" id="ARBA00023163"/>
    </source>
</evidence>
<keyword evidence="7" id="KW-1185">Reference proteome</keyword>
<dbReference type="Pfam" id="PF00126">
    <property type="entry name" value="HTH_1"/>
    <property type="match status" value="1"/>
</dbReference>
<accession>A0ABW3WKJ2</accession>
<dbReference type="InterPro" id="IPR005119">
    <property type="entry name" value="LysR_subst-bd"/>
</dbReference>
<keyword evidence="3" id="KW-0238">DNA-binding</keyword>
<dbReference type="SUPFAM" id="SSF46785">
    <property type="entry name" value="Winged helix' DNA-binding domain"/>
    <property type="match status" value="1"/>
</dbReference>
<gene>
    <name evidence="6" type="ORF">ACFQ4M_17185</name>
</gene>
<evidence type="ECO:0000313" key="7">
    <source>
        <dbReference type="Proteomes" id="UP001597158"/>
    </source>
</evidence>
<protein>
    <submittedName>
        <fullName evidence="6">LysR substrate-binding domain-containing protein</fullName>
    </submittedName>
</protein>
<dbReference type="Gene3D" id="3.40.190.10">
    <property type="entry name" value="Periplasmic binding protein-like II"/>
    <property type="match status" value="2"/>
</dbReference>